<accession>A0A1I6P4U4</accession>
<protein>
    <submittedName>
        <fullName evidence="5">Transcriptional regulator, LacI family</fullName>
    </submittedName>
</protein>
<dbReference type="PANTHER" id="PTHR30146:SF109">
    <property type="entry name" value="HTH-TYPE TRANSCRIPTIONAL REGULATOR GALS"/>
    <property type="match status" value="1"/>
</dbReference>
<evidence type="ECO:0000313" key="6">
    <source>
        <dbReference type="Proteomes" id="UP000183209"/>
    </source>
</evidence>
<dbReference type="SUPFAM" id="SSF47413">
    <property type="entry name" value="lambda repressor-like DNA-binding domains"/>
    <property type="match status" value="1"/>
</dbReference>
<evidence type="ECO:0000256" key="1">
    <source>
        <dbReference type="ARBA" id="ARBA00023015"/>
    </source>
</evidence>
<dbReference type="GO" id="GO:0000976">
    <property type="term" value="F:transcription cis-regulatory region binding"/>
    <property type="evidence" value="ECO:0007669"/>
    <property type="project" value="TreeGrafter"/>
</dbReference>
<sequence>MKQRITLKEISKKLNVSISTVSKALSDSPEISDKTKEVIKAFAKEHNYKPNNIALSLKNQKTKNIGIIVPEIVHHFFSSIINGVERYATEKGYNVVVCLSDESFEKEVITAQMLANGSIDGFILSLAKETQEKQDFHHLNEVINQGMPIVMVDRVTDHVDSDKVIIDDTQGAFNAVNYLIEKGAKNIGLITMPDYLSVGRLRTQGYTAALENAGLPVNPDHMLKLEALNGGQDEIKEFIEANNFDAVFGVTEYFAVTAMKVAQKMGMRIPEDFSVIGFTDGIISQCASPTLTTVSQHGEDIGRQAATMLINRLENEDKHIPYNTHILKTTLIHRESTK</sequence>
<evidence type="ECO:0000256" key="2">
    <source>
        <dbReference type="ARBA" id="ARBA00023125"/>
    </source>
</evidence>
<dbReference type="GO" id="GO:0003700">
    <property type="term" value="F:DNA-binding transcription factor activity"/>
    <property type="evidence" value="ECO:0007669"/>
    <property type="project" value="TreeGrafter"/>
</dbReference>
<dbReference type="InterPro" id="IPR000843">
    <property type="entry name" value="HTH_LacI"/>
</dbReference>
<organism evidence="5 6">
    <name type="scientific">Zhouia amylolytica</name>
    <dbReference type="NCBI Taxonomy" id="376730"/>
    <lineage>
        <taxon>Bacteria</taxon>
        <taxon>Pseudomonadati</taxon>
        <taxon>Bacteroidota</taxon>
        <taxon>Flavobacteriia</taxon>
        <taxon>Flavobacteriales</taxon>
        <taxon>Flavobacteriaceae</taxon>
        <taxon>Zhouia</taxon>
    </lineage>
</organism>
<dbReference type="RefSeq" id="WP_074976255.1">
    <property type="nucleotide sequence ID" value="NZ_FPAG01000001.1"/>
</dbReference>
<dbReference type="PANTHER" id="PTHR30146">
    <property type="entry name" value="LACI-RELATED TRANSCRIPTIONAL REPRESSOR"/>
    <property type="match status" value="1"/>
</dbReference>
<dbReference type="Gene3D" id="1.10.260.40">
    <property type="entry name" value="lambda repressor-like DNA-binding domains"/>
    <property type="match status" value="1"/>
</dbReference>
<dbReference type="Pfam" id="PF13377">
    <property type="entry name" value="Peripla_BP_3"/>
    <property type="match status" value="1"/>
</dbReference>
<dbReference type="SUPFAM" id="SSF53822">
    <property type="entry name" value="Periplasmic binding protein-like I"/>
    <property type="match status" value="1"/>
</dbReference>
<proteinExistence type="predicted"/>
<dbReference type="SMART" id="SM00354">
    <property type="entry name" value="HTH_LACI"/>
    <property type="match status" value="1"/>
</dbReference>
<dbReference type="EMBL" id="FPAG01000001">
    <property type="protein sequence ID" value="SFS35161.1"/>
    <property type="molecule type" value="Genomic_DNA"/>
</dbReference>
<dbReference type="Gene3D" id="3.40.50.2300">
    <property type="match status" value="2"/>
</dbReference>
<keyword evidence="2" id="KW-0238">DNA-binding</keyword>
<evidence type="ECO:0000313" key="5">
    <source>
        <dbReference type="EMBL" id="SFS35161.1"/>
    </source>
</evidence>
<keyword evidence="3" id="KW-0804">Transcription</keyword>
<dbReference type="Pfam" id="PF00356">
    <property type="entry name" value="LacI"/>
    <property type="match status" value="1"/>
</dbReference>
<evidence type="ECO:0000256" key="3">
    <source>
        <dbReference type="ARBA" id="ARBA00023163"/>
    </source>
</evidence>
<dbReference type="InterPro" id="IPR028082">
    <property type="entry name" value="Peripla_BP_I"/>
</dbReference>
<name>A0A1I6P4U4_9FLAO</name>
<feature type="domain" description="HTH lacI-type" evidence="4">
    <location>
        <begin position="5"/>
        <end position="59"/>
    </location>
</feature>
<dbReference type="InterPro" id="IPR046335">
    <property type="entry name" value="LacI/GalR-like_sensor"/>
</dbReference>
<keyword evidence="1" id="KW-0805">Transcription regulation</keyword>
<dbReference type="OrthoDB" id="9768806at2"/>
<reference evidence="5 6" key="1">
    <citation type="submission" date="2016-10" db="EMBL/GenBank/DDBJ databases">
        <authorList>
            <person name="de Groot N.N."/>
        </authorList>
    </citation>
    <scope>NUCLEOTIDE SEQUENCE [LARGE SCALE GENOMIC DNA]</scope>
    <source>
        <strain evidence="5 6">CGMCC 1.6114</strain>
    </source>
</reference>
<dbReference type="PROSITE" id="PS50932">
    <property type="entry name" value="HTH_LACI_2"/>
    <property type="match status" value="1"/>
</dbReference>
<gene>
    <name evidence="5" type="ORF">SAMN04487906_0115</name>
</gene>
<dbReference type="InterPro" id="IPR010982">
    <property type="entry name" value="Lambda_DNA-bd_dom_sf"/>
</dbReference>
<dbReference type="AlphaFoldDB" id="A0A1I6P4U4"/>
<dbReference type="Proteomes" id="UP000183209">
    <property type="component" value="Unassembled WGS sequence"/>
</dbReference>
<dbReference type="CDD" id="cd01392">
    <property type="entry name" value="HTH_LacI"/>
    <property type="match status" value="1"/>
</dbReference>
<evidence type="ECO:0000259" key="4">
    <source>
        <dbReference type="PROSITE" id="PS50932"/>
    </source>
</evidence>
<dbReference type="CDD" id="cd06267">
    <property type="entry name" value="PBP1_LacI_sugar_binding-like"/>
    <property type="match status" value="1"/>
</dbReference>